<gene>
    <name evidence="1" type="primary">CABZ01072954.1</name>
</gene>
<evidence type="ECO:0000313" key="1">
    <source>
        <dbReference type="EMBL" id="SBQ41971.1"/>
    </source>
</evidence>
<sequence length="74" mass="7756">LLPKAVRRAIAAALSKTKSVIHVVRRDDTFLKRKSASPVTAPAGTALAPDLTSVCSVTTTLLFMPLRTDAPAAV</sequence>
<accession>A0A1A8E8U6</accession>
<proteinExistence type="predicted"/>
<reference evidence="1" key="2">
    <citation type="submission" date="2016-06" db="EMBL/GenBank/DDBJ databases">
        <title>The genome of a short-lived fish provides insights into sex chromosome evolution and the genetic control of aging.</title>
        <authorList>
            <person name="Reichwald K."/>
            <person name="Felder M."/>
            <person name="Petzold A."/>
            <person name="Koch P."/>
            <person name="Groth M."/>
            <person name="Platzer M."/>
        </authorList>
    </citation>
    <scope>NUCLEOTIDE SEQUENCE</scope>
    <source>
        <tissue evidence="1">Brain</tissue>
    </source>
</reference>
<dbReference type="EMBL" id="HAEA01013491">
    <property type="protein sequence ID" value="SBQ41971.1"/>
    <property type="molecule type" value="Transcribed_RNA"/>
</dbReference>
<organism evidence="1">
    <name type="scientific">Nothobranchius kadleci</name>
    <name type="common">African annual killifish</name>
    <dbReference type="NCBI Taxonomy" id="1051664"/>
    <lineage>
        <taxon>Eukaryota</taxon>
        <taxon>Metazoa</taxon>
        <taxon>Chordata</taxon>
        <taxon>Craniata</taxon>
        <taxon>Vertebrata</taxon>
        <taxon>Euteleostomi</taxon>
        <taxon>Actinopterygii</taxon>
        <taxon>Neopterygii</taxon>
        <taxon>Teleostei</taxon>
        <taxon>Neoteleostei</taxon>
        <taxon>Acanthomorphata</taxon>
        <taxon>Ovalentaria</taxon>
        <taxon>Atherinomorphae</taxon>
        <taxon>Cyprinodontiformes</taxon>
        <taxon>Nothobranchiidae</taxon>
        <taxon>Nothobranchius</taxon>
    </lineage>
</organism>
<protein>
    <submittedName>
        <fullName evidence="1">Uncharacterized protein</fullName>
    </submittedName>
</protein>
<feature type="non-terminal residue" evidence="1">
    <location>
        <position position="1"/>
    </location>
</feature>
<dbReference type="AlphaFoldDB" id="A0A1A8E8U6"/>
<name>A0A1A8E8U6_NOTKA</name>
<reference evidence="1" key="1">
    <citation type="submission" date="2016-05" db="EMBL/GenBank/DDBJ databases">
        <authorList>
            <person name="Lavstsen T."/>
            <person name="Jespersen J.S."/>
        </authorList>
    </citation>
    <scope>NUCLEOTIDE SEQUENCE</scope>
    <source>
        <tissue evidence="1">Brain</tissue>
    </source>
</reference>
<feature type="non-terminal residue" evidence="1">
    <location>
        <position position="74"/>
    </location>
</feature>